<protein>
    <submittedName>
        <fullName evidence="1">Uncharacterized protein</fullName>
    </submittedName>
</protein>
<gene>
    <name evidence="1" type="ORF">RSE6_09346</name>
</gene>
<organism evidence="1 2">
    <name type="scientific">Rhynchosporium secalis</name>
    <name type="common">Barley scald fungus</name>
    <dbReference type="NCBI Taxonomy" id="38038"/>
    <lineage>
        <taxon>Eukaryota</taxon>
        <taxon>Fungi</taxon>
        <taxon>Dikarya</taxon>
        <taxon>Ascomycota</taxon>
        <taxon>Pezizomycotina</taxon>
        <taxon>Leotiomycetes</taxon>
        <taxon>Helotiales</taxon>
        <taxon>Ploettnerulaceae</taxon>
        <taxon>Rhynchosporium</taxon>
    </lineage>
</organism>
<accession>A0A1E1MHT0</accession>
<name>A0A1E1MHT0_RHYSE</name>
<reference evidence="2" key="1">
    <citation type="submission" date="2016-03" db="EMBL/GenBank/DDBJ databases">
        <authorList>
            <person name="Guldener U."/>
        </authorList>
    </citation>
    <scope>NUCLEOTIDE SEQUENCE [LARGE SCALE GENOMIC DNA]</scope>
</reference>
<proteinExistence type="predicted"/>
<evidence type="ECO:0000313" key="1">
    <source>
        <dbReference type="EMBL" id="CZT48617.1"/>
    </source>
</evidence>
<sequence>MHINLGGDKCTLVKGVRLQRCLDSKINGSDTGPSGLVLFCILWPNLLATSIERDLGIEPCGIHVASRPGYFSDVNSSSPAKQSKAKKSSFNLELQIQVVVFTFRVAIGLVSNHGYFEHQRCNCLDLDGAQHYPNVTVAQRKAFKNKSEKLTDAR</sequence>
<keyword evidence="2" id="KW-1185">Reference proteome</keyword>
<dbReference type="Proteomes" id="UP000177625">
    <property type="component" value="Unassembled WGS sequence"/>
</dbReference>
<dbReference type="AlphaFoldDB" id="A0A1E1MHT0"/>
<evidence type="ECO:0000313" key="2">
    <source>
        <dbReference type="Proteomes" id="UP000177625"/>
    </source>
</evidence>
<dbReference type="EMBL" id="FJVC01000344">
    <property type="protein sequence ID" value="CZT48617.1"/>
    <property type="molecule type" value="Genomic_DNA"/>
</dbReference>